<dbReference type="RefSeq" id="WP_240714805.1">
    <property type="nucleotide sequence ID" value="NZ_JAKVTV010000013.1"/>
</dbReference>
<dbReference type="AlphaFoldDB" id="A0A9X1V5J0"/>
<evidence type="ECO:0000313" key="2">
    <source>
        <dbReference type="Proteomes" id="UP001139226"/>
    </source>
</evidence>
<keyword evidence="2" id="KW-1185">Reference proteome</keyword>
<dbReference type="EMBL" id="JAKVTV010000013">
    <property type="protein sequence ID" value="MCH4824640.1"/>
    <property type="molecule type" value="Genomic_DNA"/>
</dbReference>
<organism evidence="1 2">
    <name type="scientific">Christiangramia lutea</name>
    <dbReference type="NCBI Taxonomy" id="1607951"/>
    <lineage>
        <taxon>Bacteria</taxon>
        <taxon>Pseudomonadati</taxon>
        <taxon>Bacteroidota</taxon>
        <taxon>Flavobacteriia</taxon>
        <taxon>Flavobacteriales</taxon>
        <taxon>Flavobacteriaceae</taxon>
        <taxon>Christiangramia</taxon>
    </lineage>
</organism>
<name>A0A9X1V5J0_9FLAO</name>
<accession>A0A9X1V5J0</accession>
<dbReference type="Proteomes" id="UP001139226">
    <property type="component" value="Unassembled WGS sequence"/>
</dbReference>
<protein>
    <submittedName>
        <fullName evidence="1">Uncharacterized protein</fullName>
    </submittedName>
</protein>
<reference evidence="1" key="1">
    <citation type="submission" date="2022-03" db="EMBL/GenBank/DDBJ databases">
        <title>Gramella crocea sp. nov., isolated from activated sludge of a seafood processing plant.</title>
        <authorList>
            <person name="Zhang X."/>
        </authorList>
    </citation>
    <scope>NUCLEOTIDE SEQUENCE</scope>
    <source>
        <strain evidence="1">YJ019</strain>
    </source>
</reference>
<comment type="caution">
    <text evidence="1">The sequence shown here is derived from an EMBL/GenBank/DDBJ whole genome shotgun (WGS) entry which is preliminary data.</text>
</comment>
<sequence length="178" mass="21535">MGRIISYEILNQNLILNEDLYWTFDPTHKESIKVWTFYNFDSKIISKEELDRLIGYKEDVDFEIKKENELIKIRISTFYDDKIYRINCSNYKTELRLYNNEELTKIILLQKEQLKKEQDKIDNYSSLIENLTGYIQNEKSKRKVVLSELNEETSKLAKKEKYKLSFLQKIDEMLSEFK</sequence>
<evidence type="ECO:0000313" key="1">
    <source>
        <dbReference type="EMBL" id="MCH4824640.1"/>
    </source>
</evidence>
<proteinExistence type="predicted"/>
<gene>
    <name evidence="1" type="ORF">ML462_15810</name>
</gene>